<evidence type="ECO:0000313" key="1">
    <source>
        <dbReference type="EMBL" id="KAI3809553.1"/>
    </source>
</evidence>
<reference evidence="2" key="1">
    <citation type="journal article" date="2022" name="Mol. Ecol. Resour.">
        <title>The genomes of chicory, endive, great burdock and yacon provide insights into Asteraceae palaeo-polyploidization history and plant inulin production.</title>
        <authorList>
            <person name="Fan W."/>
            <person name="Wang S."/>
            <person name="Wang H."/>
            <person name="Wang A."/>
            <person name="Jiang F."/>
            <person name="Liu H."/>
            <person name="Zhao H."/>
            <person name="Xu D."/>
            <person name="Zhang Y."/>
        </authorList>
    </citation>
    <scope>NUCLEOTIDE SEQUENCE [LARGE SCALE GENOMIC DNA]</scope>
    <source>
        <strain evidence="2">cv. Yunnan</strain>
    </source>
</reference>
<proteinExistence type="predicted"/>
<evidence type="ECO:0000313" key="2">
    <source>
        <dbReference type="Proteomes" id="UP001056120"/>
    </source>
</evidence>
<organism evidence="1 2">
    <name type="scientific">Smallanthus sonchifolius</name>
    <dbReference type="NCBI Taxonomy" id="185202"/>
    <lineage>
        <taxon>Eukaryota</taxon>
        <taxon>Viridiplantae</taxon>
        <taxon>Streptophyta</taxon>
        <taxon>Embryophyta</taxon>
        <taxon>Tracheophyta</taxon>
        <taxon>Spermatophyta</taxon>
        <taxon>Magnoliopsida</taxon>
        <taxon>eudicotyledons</taxon>
        <taxon>Gunneridae</taxon>
        <taxon>Pentapetalae</taxon>
        <taxon>asterids</taxon>
        <taxon>campanulids</taxon>
        <taxon>Asterales</taxon>
        <taxon>Asteraceae</taxon>
        <taxon>Asteroideae</taxon>
        <taxon>Heliantheae alliance</taxon>
        <taxon>Millerieae</taxon>
        <taxon>Smallanthus</taxon>
    </lineage>
</organism>
<protein>
    <submittedName>
        <fullName evidence="1">Uncharacterized protein</fullName>
    </submittedName>
</protein>
<dbReference type="EMBL" id="CM042025">
    <property type="protein sequence ID" value="KAI3809553.1"/>
    <property type="molecule type" value="Genomic_DNA"/>
</dbReference>
<comment type="caution">
    <text evidence="1">The sequence shown here is derived from an EMBL/GenBank/DDBJ whole genome shotgun (WGS) entry which is preliminary data.</text>
</comment>
<keyword evidence="2" id="KW-1185">Reference proteome</keyword>
<dbReference type="Proteomes" id="UP001056120">
    <property type="component" value="Linkage Group LG08"/>
</dbReference>
<gene>
    <name evidence="1" type="ORF">L1987_25530</name>
</gene>
<name>A0ACB9IPU4_9ASTR</name>
<sequence>MRVTLQLHHHPPLITTYNDRIRPLLNCIDKLRQLKVMQEGIQLPTIVVVGDQSSGKSSVLDYEEARMTSVAEVMTVFMRIIGSVKESLRKILIRGEFDEYPDVKSMHCTARLSEMLNKYSVKLQLTAETHQKESFLMEEIRVLEETKGIGLLNFLPRIAFLTVLNRKVNGISGMPVEFVGNLWCYIEEVVINVLMRHSDNFPPLQASIRRAGHSLIAKMKDVSVTRVIEMVEMEKISDYTCNPEYTAIWNKLMNHQHAFMEAVTDHSKPVEIEWFKVEVAHLRKYERDVVGQAFDMKMRMTNLVNRDMESEIVDEMMVPHGGGIEWMLEESPMVAGKREKLNRSVKLLRESKNSVTNMMDQVAAYGD</sequence>
<accession>A0ACB9IPU4</accession>
<reference evidence="1 2" key="2">
    <citation type="journal article" date="2022" name="Mol. Ecol. Resour.">
        <title>The genomes of chicory, endive, great burdock and yacon provide insights into Asteraceae paleo-polyploidization history and plant inulin production.</title>
        <authorList>
            <person name="Fan W."/>
            <person name="Wang S."/>
            <person name="Wang H."/>
            <person name="Wang A."/>
            <person name="Jiang F."/>
            <person name="Liu H."/>
            <person name="Zhao H."/>
            <person name="Xu D."/>
            <person name="Zhang Y."/>
        </authorList>
    </citation>
    <scope>NUCLEOTIDE SEQUENCE [LARGE SCALE GENOMIC DNA]</scope>
    <source>
        <strain evidence="2">cv. Yunnan</strain>
        <tissue evidence="1">Leaves</tissue>
    </source>
</reference>